<evidence type="ECO:0000256" key="2">
    <source>
        <dbReference type="ARBA" id="ARBA00022801"/>
    </source>
</evidence>
<evidence type="ECO:0000313" key="5">
    <source>
        <dbReference type="EMBL" id="DAD82376.1"/>
    </source>
</evidence>
<proteinExistence type="predicted"/>
<dbReference type="Gene3D" id="3.40.50.300">
    <property type="entry name" value="P-loop containing nucleotide triphosphate hydrolases"/>
    <property type="match status" value="1"/>
</dbReference>
<dbReference type="InterPro" id="IPR027417">
    <property type="entry name" value="P-loop_NTPase"/>
</dbReference>
<dbReference type="PANTHER" id="PTHR35372">
    <property type="entry name" value="ATP BINDING PROTEIN-RELATED"/>
    <property type="match status" value="1"/>
</dbReference>
<dbReference type="InterPro" id="IPR014818">
    <property type="entry name" value="Phage/plasmid_primase_P4_C"/>
</dbReference>
<sequence length="758" mass="84337">MELKLCVSDVKGVCINCVYPYEVTATSSDELKKAVQFDHVCAVYKNHYRANDKFLSSQCIPMDCDNDHTDDPNEWVTPEALENEFADVKYAVTYSRNHMKVKGSVSARPRFHVYFEIPEMKDPDAYSKLKERISEDYPFFDAGALGAARFIFGCDGGDVIWHDGTTTIDKLIAKNNFGTSSAAIPAGARNSTLSRFAGRVVKRYGHGDDAYRIFMQEAEKCDPPLGQDELGRIWDSAGKFEKKVSSQSGYIPPSSFNAAVPSAPAGSLKPSDFSDIGQAKVLANVYGNELKFNPATDYLRYNGIFWEESKEAAVGACEEFLDLQLADAQLCVMLTQQDLLNSGLDPSIIKAGGKKVTATLSNSQYELYQRYLDAAAYAAFVMKRRDYKFIRSALDSARPMVSIDFEELDKNEFLLNTPFSTYDLRLGMAGRQKHSSEDLITKVTLTEPGDDGEDIWLDTLDKTFLGDKELIDYVQEVVGLAAVGKVYVEALIIAYGEGRNGKSTFWNSISKVLGTYSGNLSADTLTVGCKRNVKPEMAETKGKRLIIAAELDEGTRLNTSVVKQLCSTDQIFAEKKYKAPAAFTPSHTVVLYTNHLPKVGANDAGTWRRLIVIPFNAKFEGSADRKNFTETLVMQAGSAILKWIIEGACKVISHGFHISQPKLVTEAINEYHQKNDWLGMFLEDCCEVDASYEEKSGELYQEYRSYTVRMGEFTRGNVDFYSALDLAGFGRRRKKTGNYIVGLRLKTAFAADDAEEDS</sequence>
<dbReference type="SUPFAM" id="SSF52540">
    <property type="entry name" value="P-loop containing nucleoside triphosphate hydrolases"/>
    <property type="match status" value="1"/>
</dbReference>
<reference evidence="5" key="1">
    <citation type="journal article" date="2021" name="Proc. Natl. Acad. Sci. U.S.A.">
        <title>A Catalog of Tens of Thousands of Viruses from Human Metagenomes Reveals Hidden Associations with Chronic Diseases.</title>
        <authorList>
            <person name="Tisza M.J."/>
            <person name="Buck C.B."/>
        </authorList>
    </citation>
    <scope>NUCLEOTIDE SEQUENCE</scope>
    <source>
        <strain evidence="5">CtF7F8</strain>
    </source>
</reference>
<dbReference type="Pfam" id="PF08706">
    <property type="entry name" value="D5_N"/>
    <property type="match status" value="1"/>
</dbReference>
<accession>A0A8S5MJJ3</accession>
<dbReference type="InterPro" id="IPR045455">
    <property type="entry name" value="NrS-1_pol-like_helicase"/>
</dbReference>
<dbReference type="NCBIfam" id="TIGR01613">
    <property type="entry name" value="primase_Cterm"/>
    <property type="match status" value="1"/>
</dbReference>
<keyword evidence="1" id="KW-0547">Nucleotide-binding</keyword>
<dbReference type="GO" id="GO:0016787">
    <property type="term" value="F:hydrolase activity"/>
    <property type="evidence" value="ECO:0007669"/>
    <property type="project" value="UniProtKB-KW"/>
</dbReference>
<evidence type="ECO:0000259" key="4">
    <source>
        <dbReference type="PROSITE" id="PS51206"/>
    </source>
</evidence>
<dbReference type="InterPro" id="IPR051620">
    <property type="entry name" value="ORF904-like_C"/>
</dbReference>
<feature type="domain" description="SF3 helicase" evidence="4">
    <location>
        <begin position="469"/>
        <end position="628"/>
    </location>
</feature>
<organism evidence="5">
    <name type="scientific">Siphoviridae sp. ctF7F8</name>
    <dbReference type="NCBI Taxonomy" id="2826211"/>
    <lineage>
        <taxon>Viruses</taxon>
        <taxon>Duplodnaviria</taxon>
        <taxon>Heunggongvirae</taxon>
        <taxon>Uroviricota</taxon>
        <taxon>Caudoviricetes</taxon>
    </lineage>
</organism>
<dbReference type="PROSITE" id="PS51206">
    <property type="entry name" value="SF3_HELICASE_1"/>
    <property type="match status" value="1"/>
</dbReference>
<dbReference type="EMBL" id="BK014917">
    <property type="protein sequence ID" value="DAD82376.1"/>
    <property type="molecule type" value="Genomic_DNA"/>
</dbReference>
<dbReference type="GO" id="GO:0005524">
    <property type="term" value="F:ATP binding"/>
    <property type="evidence" value="ECO:0007669"/>
    <property type="project" value="UniProtKB-KW"/>
</dbReference>
<evidence type="ECO:0000256" key="3">
    <source>
        <dbReference type="ARBA" id="ARBA00022840"/>
    </source>
</evidence>
<keyword evidence="3" id="KW-0067">ATP-binding</keyword>
<protein>
    <submittedName>
        <fullName evidence="5">DsDNA helicase</fullName>
    </submittedName>
</protein>
<keyword evidence="2" id="KW-0378">Hydrolase</keyword>
<dbReference type="PANTHER" id="PTHR35372:SF2">
    <property type="entry name" value="SF3 HELICASE DOMAIN-CONTAINING PROTEIN"/>
    <property type="match status" value="1"/>
</dbReference>
<dbReference type="SMART" id="SM00885">
    <property type="entry name" value="D5_N"/>
    <property type="match status" value="1"/>
</dbReference>
<keyword evidence="5" id="KW-0347">Helicase</keyword>
<dbReference type="InterPro" id="IPR014820">
    <property type="entry name" value="PriCT_1"/>
</dbReference>
<dbReference type="InterPro" id="IPR006500">
    <property type="entry name" value="Helicase_put_C_phage/plasmid"/>
</dbReference>
<dbReference type="GO" id="GO:0004386">
    <property type="term" value="F:helicase activity"/>
    <property type="evidence" value="ECO:0007669"/>
    <property type="project" value="UniProtKB-KW"/>
</dbReference>
<name>A0A8S5MJJ3_9CAUD</name>
<dbReference type="SMART" id="SM00942">
    <property type="entry name" value="PriCT_1"/>
    <property type="match status" value="1"/>
</dbReference>
<dbReference type="InterPro" id="IPR014015">
    <property type="entry name" value="Helicase_SF3_DNA-vir"/>
</dbReference>
<dbReference type="Pfam" id="PF19263">
    <property type="entry name" value="DUF5906"/>
    <property type="match status" value="1"/>
</dbReference>
<evidence type="ECO:0000256" key="1">
    <source>
        <dbReference type="ARBA" id="ARBA00022741"/>
    </source>
</evidence>